<dbReference type="PROSITE" id="PS00920">
    <property type="entry name" value="NITRIL_CHT_1"/>
    <property type="match status" value="1"/>
</dbReference>
<dbReference type="CDD" id="cd07564">
    <property type="entry name" value="nitrilases_CHs"/>
    <property type="match status" value="1"/>
</dbReference>
<dbReference type="InterPro" id="IPR003010">
    <property type="entry name" value="C-N_Hydrolase"/>
</dbReference>
<dbReference type="InterPro" id="IPR036526">
    <property type="entry name" value="C-N_Hydrolase_sf"/>
</dbReference>
<feature type="domain" description="CN hydrolase" evidence="3">
    <location>
        <begin position="10"/>
        <end position="277"/>
    </location>
</feature>
<sequence>MKSNSNFSPFTAAVVQGTPVPFDVSGTLARVDELVASSVTRGAQLVVFPEAFLGGYPKGHLFGSYVGGRTAEGRDAWRKYWEAAIDVPGPAVTVLSEIARKHSVYLVIGVIEREGGTLYCCVLFFDPFGKFMGKHRKLMPTGAERMIWGFGDGSTMPVFQTPIGNIGAVICWENYMPLMRAAMYAKGIQIYCAPTADPRPSWIASMQHIAVEGRCYVLACNQFLKRRHFADTYPCQLGDDPELILQAGGSCIINPFGEIIAGPIFDEEAILTAEVNLDDVLRGKFDLDVTGHYARPDIFQLSVDERARQSVTISATSAVPLAQENS</sequence>
<dbReference type="GO" id="GO:0018822">
    <property type="term" value="F:nitrile hydratase activity"/>
    <property type="evidence" value="ECO:0007669"/>
    <property type="project" value="TreeGrafter"/>
</dbReference>
<dbReference type="Gene3D" id="3.60.110.10">
    <property type="entry name" value="Carbon-nitrogen hydrolase"/>
    <property type="match status" value="1"/>
</dbReference>
<evidence type="ECO:0000256" key="1">
    <source>
        <dbReference type="ARBA" id="ARBA00008129"/>
    </source>
</evidence>
<gene>
    <name evidence="4" type="primary">nit</name>
    <name evidence="4" type="ordered locus">CNE_BB1p06180</name>
</gene>
<dbReference type="GO" id="GO:0000257">
    <property type="term" value="F:nitrilase activity"/>
    <property type="evidence" value="ECO:0007669"/>
    <property type="project" value="UniProtKB-EC"/>
</dbReference>
<evidence type="ECO:0000313" key="4">
    <source>
        <dbReference type="EMBL" id="AEI82038.1"/>
    </source>
</evidence>
<dbReference type="PANTHER" id="PTHR46044">
    <property type="entry name" value="NITRILASE"/>
    <property type="match status" value="1"/>
</dbReference>
<dbReference type="EMBL" id="CP002879">
    <property type="protein sequence ID" value="AEI82038.1"/>
    <property type="molecule type" value="Genomic_DNA"/>
</dbReference>
<dbReference type="InterPro" id="IPR000132">
    <property type="entry name" value="Nitrilase/CN_hydratase_CS"/>
</dbReference>
<dbReference type="PANTHER" id="PTHR46044:SF1">
    <property type="entry name" value="CN HYDROLASE DOMAIN-CONTAINING PROTEIN"/>
    <property type="match status" value="1"/>
</dbReference>
<dbReference type="HOGENOM" id="CLU_030130_6_1_4"/>
<comment type="similarity">
    <text evidence="1">Belongs to the carbon-nitrogen hydrolase superfamily. Nitrilase family.</text>
</comment>
<dbReference type="InterPro" id="IPR044149">
    <property type="entry name" value="Nitrilases_CHs"/>
</dbReference>
<keyword evidence="4" id="KW-0614">Plasmid</keyword>
<dbReference type="KEGG" id="cnc:CNE_BB1p06180"/>
<organism evidence="4 5">
    <name type="scientific">Cupriavidus necator (strain ATCC 43291 / DSM 13513 / CCUG 52238 / LMG 8453 / N-1)</name>
    <name type="common">Ralstonia eutropha</name>
    <dbReference type="NCBI Taxonomy" id="1042878"/>
    <lineage>
        <taxon>Bacteria</taxon>
        <taxon>Pseudomonadati</taxon>
        <taxon>Pseudomonadota</taxon>
        <taxon>Betaproteobacteria</taxon>
        <taxon>Burkholderiales</taxon>
        <taxon>Burkholderiaceae</taxon>
        <taxon>Cupriavidus</taxon>
    </lineage>
</organism>
<evidence type="ECO:0000313" key="5">
    <source>
        <dbReference type="Proteomes" id="UP000006798"/>
    </source>
</evidence>
<evidence type="ECO:0000259" key="3">
    <source>
        <dbReference type="PROSITE" id="PS50263"/>
    </source>
</evidence>
<dbReference type="EC" id="3.5.5.1" evidence="4"/>
<evidence type="ECO:0000256" key="2">
    <source>
        <dbReference type="PROSITE-ProRule" id="PRU10139"/>
    </source>
</evidence>
<dbReference type="RefSeq" id="WP_013959088.1">
    <property type="nucleotide sequence ID" value="NC_015727.1"/>
</dbReference>
<proteinExistence type="inferred from homology"/>
<name>F8GXG8_CUPNN</name>
<accession>F8GXG8</accession>
<dbReference type="PROSITE" id="PS50263">
    <property type="entry name" value="CN_HYDROLASE"/>
    <property type="match status" value="1"/>
</dbReference>
<geneLocation type="plasmid" evidence="4 5">
    <name>pBB1</name>
</geneLocation>
<reference evidence="4 5" key="1">
    <citation type="journal article" date="2011" name="J. Bacteriol.">
        <title>Complete genome sequence of the type strain Cupriavidus necator N-1.</title>
        <authorList>
            <person name="Poehlein A."/>
            <person name="Kusian B."/>
            <person name="Friedrich B."/>
            <person name="Daniel R."/>
            <person name="Bowien B."/>
        </authorList>
    </citation>
    <scope>NUCLEOTIDE SEQUENCE [LARGE SCALE GENOMIC DNA]</scope>
    <source>
        <strain evidence="5">ATCC 43291 / DSM 13513 / CCUG 52238 / LMG 8453 / N-1</strain>
        <plasmid evidence="4 5">pBB1</plasmid>
    </source>
</reference>
<dbReference type="SUPFAM" id="SSF56317">
    <property type="entry name" value="Carbon-nitrogen hydrolase"/>
    <property type="match status" value="1"/>
</dbReference>
<keyword evidence="4" id="KW-0378">Hydrolase</keyword>
<dbReference type="Pfam" id="PF00795">
    <property type="entry name" value="CN_hydrolase"/>
    <property type="match status" value="1"/>
</dbReference>
<dbReference type="GeneID" id="34312828"/>
<feature type="active site" description="Proton acceptor" evidence="2">
    <location>
        <position position="50"/>
    </location>
</feature>
<dbReference type="Proteomes" id="UP000006798">
    <property type="component" value="Plasmid pBB1"/>
</dbReference>
<dbReference type="PROSITE" id="PS00921">
    <property type="entry name" value="NITRIL_CHT_2"/>
    <property type="match status" value="1"/>
</dbReference>
<dbReference type="GO" id="GO:0051410">
    <property type="term" value="P:detoxification of nitrogen compound"/>
    <property type="evidence" value="ECO:0007669"/>
    <property type="project" value="TreeGrafter"/>
</dbReference>
<dbReference type="AlphaFoldDB" id="F8GXG8"/>
<protein>
    <submittedName>
        <fullName evidence="4">Nitrilase Nit</fullName>
        <ecNumber evidence="4">3.5.5.1</ecNumber>
    </submittedName>
</protein>